<name>A0A642PM57_9BACE</name>
<dbReference type="Pfam" id="PF01510">
    <property type="entry name" value="Amidase_2"/>
    <property type="match status" value="1"/>
</dbReference>
<dbReference type="SUPFAM" id="SSF55846">
    <property type="entry name" value="N-acetylmuramoyl-L-alanine amidase-like"/>
    <property type="match status" value="1"/>
</dbReference>
<organism evidence="2 3">
    <name type="scientific">Bacteroides cellulosilyticus</name>
    <dbReference type="NCBI Taxonomy" id="246787"/>
    <lineage>
        <taxon>Bacteria</taxon>
        <taxon>Pseudomonadati</taxon>
        <taxon>Bacteroidota</taxon>
        <taxon>Bacteroidia</taxon>
        <taxon>Bacteroidales</taxon>
        <taxon>Bacteroidaceae</taxon>
        <taxon>Bacteroides</taxon>
    </lineage>
</organism>
<reference evidence="2 3" key="1">
    <citation type="journal article" date="2019" name="Nat. Med.">
        <title>A library of human gut bacterial isolates paired with longitudinal multiomics data enables mechanistic microbiome research.</title>
        <authorList>
            <person name="Poyet M."/>
            <person name="Groussin M."/>
            <person name="Gibbons S.M."/>
            <person name="Avila-Pacheco J."/>
            <person name="Jiang X."/>
            <person name="Kearney S.M."/>
            <person name="Perrotta A.R."/>
            <person name="Berdy B."/>
            <person name="Zhao S."/>
            <person name="Lieberman T.D."/>
            <person name="Swanson P.K."/>
            <person name="Smith M."/>
            <person name="Roesemann S."/>
            <person name="Alexander J.E."/>
            <person name="Rich S.A."/>
            <person name="Livny J."/>
            <person name="Vlamakis H."/>
            <person name="Clish C."/>
            <person name="Bullock K."/>
            <person name="Deik A."/>
            <person name="Scott J."/>
            <person name="Pierce K.A."/>
            <person name="Xavier R.J."/>
            <person name="Alm E.J."/>
        </authorList>
    </citation>
    <scope>NUCLEOTIDE SEQUENCE [LARGE SCALE GENOMIC DNA]</scope>
    <source>
        <strain evidence="2 3">BIOML-A6</strain>
    </source>
</reference>
<proteinExistence type="predicted"/>
<dbReference type="CDD" id="cd06583">
    <property type="entry name" value="PGRP"/>
    <property type="match status" value="1"/>
</dbReference>
<evidence type="ECO:0000313" key="2">
    <source>
        <dbReference type="EMBL" id="KAA5410730.1"/>
    </source>
</evidence>
<feature type="domain" description="N-acetylmuramoyl-L-alanine amidase" evidence="1">
    <location>
        <begin position="1"/>
        <end position="80"/>
    </location>
</feature>
<dbReference type="InterPro" id="IPR036505">
    <property type="entry name" value="Amidase/PGRP_sf"/>
</dbReference>
<gene>
    <name evidence="2" type="ORF">F2Y81_29200</name>
</gene>
<dbReference type="InterPro" id="IPR018247">
    <property type="entry name" value="EF_Hand_1_Ca_BS"/>
</dbReference>
<dbReference type="RefSeq" id="WP_149920831.1">
    <property type="nucleotide sequence ID" value="NZ_VVYV01000125.1"/>
</dbReference>
<dbReference type="GO" id="GO:0009253">
    <property type="term" value="P:peptidoglycan catabolic process"/>
    <property type="evidence" value="ECO:0007669"/>
    <property type="project" value="InterPro"/>
</dbReference>
<evidence type="ECO:0000259" key="1">
    <source>
        <dbReference type="Pfam" id="PF01510"/>
    </source>
</evidence>
<evidence type="ECO:0000313" key="3">
    <source>
        <dbReference type="Proteomes" id="UP000448877"/>
    </source>
</evidence>
<dbReference type="Gene3D" id="3.40.80.10">
    <property type="entry name" value="Peptidoglycan recognition protein-like"/>
    <property type="match status" value="1"/>
</dbReference>
<dbReference type="Proteomes" id="UP000448877">
    <property type="component" value="Unassembled WGS sequence"/>
</dbReference>
<feature type="non-terminal residue" evidence="2">
    <location>
        <position position="1"/>
    </location>
</feature>
<sequence length="108" mass="12303">HYYIRKDGTVINTRALELVGAHAKGHNSHSIGICYEGGLDVRGRAKDTRTPEQRSALRLLVHQLLKRFRNNVRICGHRDLSPDLNGDGVIEPEEWIKECPCFEVSREL</sequence>
<dbReference type="PROSITE" id="PS00018">
    <property type="entry name" value="EF_HAND_1"/>
    <property type="match status" value="1"/>
</dbReference>
<dbReference type="EMBL" id="VVYV01000125">
    <property type="protein sequence ID" value="KAA5410730.1"/>
    <property type="molecule type" value="Genomic_DNA"/>
</dbReference>
<comment type="caution">
    <text evidence="2">The sequence shown here is derived from an EMBL/GenBank/DDBJ whole genome shotgun (WGS) entry which is preliminary data.</text>
</comment>
<dbReference type="GO" id="GO:0008745">
    <property type="term" value="F:N-acetylmuramoyl-L-alanine amidase activity"/>
    <property type="evidence" value="ECO:0007669"/>
    <property type="project" value="InterPro"/>
</dbReference>
<accession>A0A642PM57</accession>
<protein>
    <submittedName>
        <fullName evidence="2">N-acetylmuramoyl-L-alanine amidase</fullName>
    </submittedName>
</protein>
<dbReference type="AlphaFoldDB" id="A0A642PM57"/>
<dbReference type="InterPro" id="IPR002502">
    <property type="entry name" value="Amidase_domain"/>
</dbReference>